<organism evidence="3 4">
    <name type="scientific">Boletus edulis BED1</name>
    <dbReference type="NCBI Taxonomy" id="1328754"/>
    <lineage>
        <taxon>Eukaryota</taxon>
        <taxon>Fungi</taxon>
        <taxon>Dikarya</taxon>
        <taxon>Basidiomycota</taxon>
        <taxon>Agaricomycotina</taxon>
        <taxon>Agaricomycetes</taxon>
        <taxon>Agaricomycetidae</taxon>
        <taxon>Boletales</taxon>
        <taxon>Boletineae</taxon>
        <taxon>Boletaceae</taxon>
        <taxon>Boletoideae</taxon>
        <taxon>Boletus</taxon>
    </lineage>
</organism>
<feature type="transmembrane region" description="Helical" evidence="1">
    <location>
        <begin position="92"/>
        <end position="114"/>
    </location>
</feature>
<evidence type="ECO:0000259" key="2">
    <source>
        <dbReference type="Pfam" id="PF20151"/>
    </source>
</evidence>
<evidence type="ECO:0000313" key="4">
    <source>
        <dbReference type="Proteomes" id="UP001194468"/>
    </source>
</evidence>
<accession>A0AAD4BSK8</accession>
<feature type="transmembrane region" description="Helical" evidence="1">
    <location>
        <begin position="126"/>
        <end position="146"/>
    </location>
</feature>
<dbReference type="Proteomes" id="UP001194468">
    <property type="component" value="Unassembled WGS sequence"/>
</dbReference>
<sequence>MTSITSTPTFSLAYLEAMRSVKYQLVAGTSFLVWDIILTFPGEREYIWRMRRYLFKWFYFYFRYFLLAVQIFHLAISPGLSSGQTPDSLCIIWYRYIVFIAQVSISMIDTILVIRVYALFNRNRQIGVFLGSLILLESGLAVIHMVKCPAVEYLEACFLLKPHNDLANAHTIVVMTVQSILMGMFIFKQVVGVRLGWGRTPLLSFLVKDATSNYIAVFLLCSTTLAFLGFDDQRAIAVFYWSTPLYSAVGCRLILNMERFARRCLPDEEIMLTSHITL</sequence>
<evidence type="ECO:0000313" key="3">
    <source>
        <dbReference type="EMBL" id="KAF8438556.1"/>
    </source>
</evidence>
<dbReference type="EMBL" id="WHUW01000016">
    <property type="protein sequence ID" value="KAF8438556.1"/>
    <property type="molecule type" value="Genomic_DNA"/>
</dbReference>
<dbReference type="Pfam" id="PF20151">
    <property type="entry name" value="DUF6533"/>
    <property type="match status" value="1"/>
</dbReference>
<feature type="domain" description="DUF6533" evidence="2">
    <location>
        <begin position="25"/>
        <end position="67"/>
    </location>
</feature>
<dbReference type="AlphaFoldDB" id="A0AAD4BSK8"/>
<keyword evidence="1" id="KW-0472">Membrane</keyword>
<reference evidence="3" key="2">
    <citation type="journal article" date="2020" name="Nat. Commun.">
        <title>Large-scale genome sequencing of mycorrhizal fungi provides insights into the early evolution of symbiotic traits.</title>
        <authorList>
            <person name="Miyauchi S."/>
            <person name="Kiss E."/>
            <person name="Kuo A."/>
            <person name="Drula E."/>
            <person name="Kohler A."/>
            <person name="Sanchez-Garcia M."/>
            <person name="Morin E."/>
            <person name="Andreopoulos B."/>
            <person name="Barry K.W."/>
            <person name="Bonito G."/>
            <person name="Buee M."/>
            <person name="Carver A."/>
            <person name="Chen C."/>
            <person name="Cichocki N."/>
            <person name="Clum A."/>
            <person name="Culley D."/>
            <person name="Crous P.W."/>
            <person name="Fauchery L."/>
            <person name="Girlanda M."/>
            <person name="Hayes R.D."/>
            <person name="Keri Z."/>
            <person name="LaButti K."/>
            <person name="Lipzen A."/>
            <person name="Lombard V."/>
            <person name="Magnuson J."/>
            <person name="Maillard F."/>
            <person name="Murat C."/>
            <person name="Nolan M."/>
            <person name="Ohm R.A."/>
            <person name="Pangilinan J."/>
            <person name="Pereira M.F."/>
            <person name="Perotto S."/>
            <person name="Peter M."/>
            <person name="Pfister S."/>
            <person name="Riley R."/>
            <person name="Sitrit Y."/>
            <person name="Stielow J.B."/>
            <person name="Szollosi G."/>
            <person name="Zifcakova L."/>
            <person name="Stursova M."/>
            <person name="Spatafora J.W."/>
            <person name="Tedersoo L."/>
            <person name="Vaario L.M."/>
            <person name="Yamada A."/>
            <person name="Yan M."/>
            <person name="Wang P."/>
            <person name="Xu J."/>
            <person name="Bruns T."/>
            <person name="Baldrian P."/>
            <person name="Vilgalys R."/>
            <person name="Dunand C."/>
            <person name="Henrissat B."/>
            <person name="Grigoriev I.V."/>
            <person name="Hibbett D."/>
            <person name="Nagy L.G."/>
            <person name="Martin F.M."/>
        </authorList>
    </citation>
    <scope>NUCLEOTIDE SEQUENCE</scope>
    <source>
        <strain evidence="3">BED1</strain>
    </source>
</reference>
<gene>
    <name evidence="3" type="ORF">L210DRAFT_3544385</name>
</gene>
<dbReference type="InterPro" id="IPR045340">
    <property type="entry name" value="DUF6533"/>
</dbReference>
<reference evidence="3" key="1">
    <citation type="submission" date="2019-10" db="EMBL/GenBank/DDBJ databases">
        <authorList>
            <consortium name="DOE Joint Genome Institute"/>
            <person name="Kuo A."/>
            <person name="Miyauchi S."/>
            <person name="Kiss E."/>
            <person name="Drula E."/>
            <person name="Kohler A."/>
            <person name="Sanchez-Garcia M."/>
            <person name="Andreopoulos B."/>
            <person name="Barry K.W."/>
            <person name="Bonito G."/>
            <person name="Buee M."/>
            <person name="Carver A."/>
            <person name="Chen C."/>
            <person name="Cichocki N."/>
            <person name="Clum A."/>
            <person name="Culley D."/>
            <person name="Crous P.W."/>
            <person name="Fauchery L."/>
            <person name="Girlanda M."/>
            <person name="Hayes R."/>
            <person name="Keri Z."/>
            <person name="LaButti K."/>
            <person name="Lipzen A."/>
            <person name="Lombard V."/>
            <person name="Magnuson J."/>
            <person name="Maillard F."/>
            <person name="Morin E."/>
            <person name="Murat C."/>
            <person name="Nolan M."/>
            <person name="Ohm R."/>
            <person name="Pangilinan J."/>
            <person name="Pereira M."/>
            <person name="Perotto S."/>
            <person name="Peter M."/>
            <person name="Riley R."/>
            <person name="Sitrit Y."/>
            <person name="Stielow B."/>
            <person name="Szollosi G."/>
            <person name="Zifcakova L."/>
            <person name="Stursova M."/>
            <person name="Spatafora J.W."/>
            <person name="Tedersoo L."/>
            <person name="Vaario L.-M."/>
            <person name="Yamada A."/>
            <person name="Yan M."/>
            <person name="Wang P."/>
            <person name="Xu J."/>
            <person name="Bruns T."/>
            <person name="Baldrian P."/>
            <person name="Vilgalys R."/>
            <person name="Henrissat B."/>
            <person name="Grigoriev I.V."/>
            <person name="Hibbett D."/>
            <person name="Nagy L.G."/>
            <person name="Martin F.M."/>
        </authorList>
    </citation>
    <scope>NUCLEOTIDE SEQUENCE</scope>
    <source>
        <strain evidence="3">BED1</strain>
    </source>
</reference>
<protein>
    <recommendedName>
        <fullName evidence="2">DUF6533 domain-containing protein</fullName>
    </recommendedName>
</protein>
<feature type="transmembrane region" description="Helical" evidence="1">
    <location>
        <begin position="236"/>
        <end position="255"/>
    </location>
</feature>
<keyword evidence="1" id="KW-0812">Transmembrane</keyword>
<proteinExistence type="predicted"/>
<feature type="transmembrane region" description="Helical" evidence="1">
    <location>
        <begin position="61"/>
        <end position="80"/>
    </location>
</feature>
<feature type="transmembrane region" description="Helical" evidence="1">
    <location>
        <begin position="166"/>
        <end position="191"/>
    </location>
</feature>
<keyword evidence="4" id="KW-1185">Reference proteome</keyword>
<name>A0AAD4BSK8_BOLED</name>
<feature type="transmembrane region" description="Helical" evidence="1">
    <location>
        <begin position="212"/>
        <end position="230"/>
    </location>
</feature>
<evidence type="ECO:0000256" key="1">
    <source>
        <dbReference type="SAM" id="Phobius"/>
    </source>
</evidence>
<comment type="caution">
    <text evidence="3">The sequence shown here is derived from an EMBL/GenBank/DDBJ whole genome shotgun (WGS) entry which is preliminary data.</text>
</comment>
<keyword evidence="1" id="KW-1133">Transmembrane helix</keyword>